<reference evidence="3" key="1">
    <citation type="submission" date="2016-06" db="EMBL/GenBank/DDBJ databases">
        <authorList>
            <person name="Varghese N."/>
            <person name="Submissions Spin"/>
        </authorList>
    </citation>
    <scope>NUCLEOTIDE SEQUENCE [LARGE SCALE GENOMIC DNA]</scope>
    <source>
        <strain evidence="3">DSM 43817</strain>
    </source>
</reference>
<dbReference type="STRING" id="145854.GA0074692_5754"/>
<keyword evidence="3" id="KW-1185">Reference proteome</keyword>
<evidence type="ECO:0000256" key="1">
    <source>
        <dbReference type="SAM" id="MobiDB-lite"/>
    </source>
</evidence>
<feature type="region of interest" description="Disordered" evidence="1">
    <location>
        <begin position="1"/>
        <end position="37"/>
    </location>
</feature>
<feature type="compositionally biased region" description="Basic residues" evidence="1">
    <location>
        <begin position="1"/>
        <end position="21"/>
    </location>
</feature>
<dbReference type="RefSeq" id="WP_091654211.1">
    <property type="nucleotide sequence ID" value="NZ_FMHW01000002.1"/>
</dbReference>
<dbReference type="Proteomes" id="UP000198959">
    <property type="component" value="Unassembled WGS sequence"/>
</dbReference>
<evidence type="ECO:0000313" key="3">
    <source>
        <dbReference type="Proteomes" id="UP000198959"/>
    </source>
</evidence>
<proteinExistence type="predicted"/>
<dbReference type="AlphaFoldDB" id="A0A1C6TFA7"/>
<dbReference type="OrthoDB" id="3404933at2"/>
<dbReference type="Gene3D" id="6.10.250.660">
    <property type="match status" value="1"/>
</dbReference>
<dbReference type="NCBIfam" id="TIGR03544">
    <property type="entry name" value="DivI1A_domain"/>
    <property type="match status" value="1"/>
</dbReference>
<name>A0A1C6TFA7_9ACTN</name>
<dbReference type="InterPro" id="IPR019933">
    <property type="entry name" value="DivIVA_domain"/>
</dbReference>
<protein>
    <submittedName>
        <fullName evidence="2">DivIVA domain-containing protein</fullName>
    </submittedName>
</protein>
<sequence length="114" mass="13376">MRNLLRRLRRGGPSRPTTARHRAPDRTRPVGATNAGRHYRSAAYRPLCAGRVRDRRFTLVRRGLDPGEVTAFLHQVADDLTELHAELDRIRDENIHIKRSLRDWQSRFAPRVYR</sequence>
<dbReference type="EMBL" id="FMHW01000002">
    <property type="protein sequence ID" value="SCL40357.1"/>
    <property type="molecule type" value="Genomic_DNA"/>
</dbReference>
<gene>
    <name evidence="2" type="ORF">GA0074692_5754</name>
</gene>
<organism evidence="2 3">
    <name type="scientific">Micromonospora pallida</name>
    <dbReference type="NCBI Taxonomy" id="145854"/>
    <lineage>
        <taxon>Bacteria</taxon>
        <taxon>Bacillati</taxon>
        <taxon>Actinomycetota</taxon>
        <taxon>Actinomycetes</taxon>
        <taxon>Micromonosporales</taxon>
        <taxon>Micromonosporaceae</taxon>
        <taxon>Micromonospora</taxon>
    </lineage>
</organism>
<evidence type="ECO:0000313" key="2">
    <source>
        <dbReference type="EMBL" id="SCL40357.1"/>
    </source>
</evidence>
<accession>A0A1C6TFA7</accession>